<feature type="signal peptide" evidence="10">
    <location>
        <begin position="1"/>
        <end position="16"/>
    </location>
</feature>
<dbReference type="OrthoDB" id="350754at2"/>
<evidence type="ECO:0000256" key="9">
    <source>
        <dbReference type="SAM" id="MobiDB-lite"/>
    </source>
</evidence>
<comment type="catalytic activity">
    <reaction evidence="1">
        <text>dihydroxyacetone + phosphoenolpyruvate = dihydroxyacetone phosphate + pyruvate</text>
        <dbReference type="Rhea" id="RHEA:18381"/>
        <dbReference type="ChEBI" id="CHEBI:15361"/>
        <dbReference type="ChEBI" id="CHEBI:16016"/>
        <dbReference type="ChEBI" id="CHEBI:57642"/>
        <dbReference type="ChEBI" id="CHEBI:58702"/>
        <dbReference type="EC" id="2.7.1.121"/>
    </reaction>
</comment>
<dbReference type="Gene3D" id="1.10.274.10">
    <property type="entry name" value="PtsI, HPr-binding domain"/>
    <property type="match status" value="1"/>
</dbReference>
<evidence type="ECO:0000256" key="2">
    <source>
        <dbReference type="ARBA" id="ARBA00002788"/>
    </source>
</evidence>
<dbReference type="GO" id="GO:0009401">
    <property type="term" value="P:phosphoenolpyruvate-dependent sugar phosphotransferase system"/>
    <property type="evidence" value="ECO:0007669"/>
    <property type="project" value="InterPro"/>
</dbReference>
<comment type="similarity">
    <text evidence="4">Belongs to the PEP-utilizing enzyme family.</text>
</comment>
<evidence type="ECO:0000256" key="4">
    <source>
        <dbReference type="ARBA" id="ARBA00007837"/>
    </source>
</evidence>
<dbReference type="PROSITE" id="PS51350">
    <property type="entry name" value="PTS_HPR_DOM"/>
    <property type="match status" value="1"/>
</dbReference>
<dbReference type="EMBL" id="FOGZ01000025">
    <property type="protein sequence ID" value="SER98134.1"/>
    <property type="molecule type" value="Genomic_DNA"/>
</dbReference>
<dbReference type="PROSITE" id="PS00369">
    <property type="entry name" value="PTS_HPR_HIS"/>
    <property type="match status" value="1"/>
</dbReference>
<keyword evidence="7" id="KW-0808">Transferase</keyword>
<comment type="function">
    <text evidence="2">Component of the dihydroxyacetone kinase complex, which is responsible for the phosphoenolpyruvate (PEP)-dependent phosphorylation of dihydroxyacetone. DhaM serves as the phosphoryl donor. Is phosphorylated by phosphoenolpyruvate in an EI- and HPr-dependent reaction, and a phosphorelay system on histidine residues finally leads to phosphoryl transfer to DhaL and dihydroxyacetone.</text>
</comment>
<dbReference type="InterPro" id="IPR036662">
    <property type="entry name" value="PTS_EIIA_man-typ_sf"/>
</dbReference>
<organism evidence="13 14">
    <name type="scientific">Propionibacterium cyclohexanicum</name>
    <dbReference type="NCBI Taxonomy" id="64702"/>
    <lineage>
        <taxon>Bacteria</taxon>
        <taxon>Bacillati</taxon>
        <taxon>Actinomycetota</taxon>
        <taxon>Actinomycetes</taxon>
        <taxon>Propionibacteriales</taxon>
        <taxon>Propionibacteriaceae</taxon>
        <taxon>Propionibacterium</taxon>
    </lineage>
</organism>
<dbReference type="NCBIfam" id="TIGR02364">
    <property type="entry name" value="dha_pts"/>
    <property type="match status" value="1"/>
</dbReference>
<evidence type="ECO:0000256" key="8">
    <source>
        <dbReference type="ARBA" id="ARBA00046577"/>
    </source>
</evidence>
<feature type="domain" description="HPr" evidence="12">
    <location>
        <begin position="166"/>
        <end position="258"/>
    </location>
</feature>
<dbReference type="Gene3D" id="3.40.50.510">
    <property type="entry name" value="Phosphotransferase system, mannose-type IIA component"/>
    <property type="match status" value="1"/>
</dbReference>
<dbReference type="Pfam" id="PF00381">
    <property type="entry name" value="PTS-HPr"/>
    <property type="match status" value="1"/>
</dbReference>
<gene>
    <name evidence="13" type="ORF">SAMN05443377_1254</name>
</gene>
<dbReference type="PROSITE" id="PS51096">
    <property type="entry name" value="PTS_EIIA_TYPE_4"/>
    <property type="match status" value="1"/>
</dbReference>
<dbReference type="GO" id="GO:0047324">
    <property type="term" value="F:phosphoenolpyruvate-glycerone phosphotransferase activity"/>
    <property type="evidence" value="ECO:0007669"/>
    <property type="project" value="UniProtKB-EC"/>
</dbReference>
<evidence type="ECO:0000256" key="10">
    <source>
        <dbReference type="SAM" id="SignalP"/>
    </source>
</evidence>
<evidence type="ECO:0000259" key="11">
    <source>
        <dbReference type="PROSITE" id="PS51096"/>
    </source>
</evidence>
<dbReference type="EC" id="2.7.1.121" evidence="5"/>
<dbReference type="InterPro" id="IPR000032">
    <property type="entry name" value="HPr-like"/>
</dbReference>
<feature type="region of interest" description="Disordered" evidence="9">
    <location>
        <begin position="133"/>
        <end position="164"/>
    </location>
</feature>
<dbReference type="SUPFAM" id="SSF52009">
    <property type="entry name" value="Phosphohistidine domain"/>
    <property type="match status" value="1"/>
</dbReference>
<dbReference type="Gene3D" id="3.50.30.10">
    <property type="entry name" value="Phosphohistidine domain"/>
    <property type="match status" value="1"/>
</dbReference>
<dbReference type="SUPFAM" id="SSF47831">
    <property type="entry name" value="Enzyme I of the PEP:sugar phosphotransferase system HPr-binding (sub)domain"/>
    <property type="match status" value="1"/>
</dbReference>
<keyword evidence="10" id="KW-0732">Signal</keyword>
<dbReference type="SUPFAM" id="SSF55594">
    <property type="entry name" value="HPr-like"/>
    <property type="match status" value="1"/>
</dbReference>
<feature type="domain" description="PTS EIIA type-4" evidence="11">
    <location>
        <begin position="1"/>
        <end position="134"/>
    </location>
</feature>
<dbReference type="InterPro" id="IPR036618">
    <property type="entry name" value="PtsI_HPr-bd_sf"/>
</dbReference>
<dbReference type="Pfam" id="PF00391">
    <property type="entry name" value="PEP-utilizers"/>
    <property type="match status" value="1"/>
</dbReference>
<dbReference type="InterPro" id="IPR012844">
    <property type="entry name" value="DhaM_N"/>
</dbReference>
<dbReference type="InterPro" id="IPR008731">
    <property type="entry name" value="PTS_EIN"/>
</dbReference>
<dbReference type="AlphaFoldDB" id="A0A1H9TMA2"/>
<proteinExistence type="inferred from homology"/>
<protein>
    <recommendedName>
        <fullName evidence="6">Phosphocarrier protein HPr</fullName>
        <ecNumber evidence="5">2.7.1.121</ecNumber>
    </recommendedName>
</protein>
<dbReference type="PANTHER" id="PTHR38594">
    <property type="entry name" value="PEP-DEPENDENT DIHYDROXYACETONE KINASE, PHOSPHORYL DONOR SUBUNIT DHAM"/>
    <property type="match status" value="1"/>
</dbReference>
<dbReference type="InterPro" id="IPR008279">
    <property type="entry name" value="PEP-util_enz_mobile_dom"/>
</dbReference>
<dbReference type="InterPro" id="IPR035895">
    <property type="entry name" value="HPr-like_sf"/>
</dbReference>
<evidence type="ECO:0000256" key="7">
    <source>
        <dbReference type="ARBA" id="ARBA00022679"/>
    </source>
</evidence>
<dbReference type="PANTHER" id="PTHR38594:SF1">
    <property type="entry name" value="PEP-DEPENDENT DIHYDROXYACETONE KINASE, PHOSPHORYL DONOR SUBUNIT DHAM"/>
    <property type="match status" value="1"/>
</dbReference>
<evidence type="ECO:0000256" key="6">
    <source>
        <dbReference type="ARBA" id="ARBA00020422"/>
    </source>
</evidence>
<comment type="function">
    <text evidence="3">General (non sugar-specific) component of the phosphoenolpyruvate-dependent sugar phosphotransferase system (sugar PTS). This major carbohydrate active-transport system catalyzes the phosphorylation of incoming sugar substrates concomitantly with their translocation across the cell membrane. The phosphoryl group from phosphoenolpyruvate (PEP) is transferred to the phosphoryl carrier protein HPr by enzyme I. Phospho-HPr then transfers it to the PTS EIIA domain.</text>
</comment>
<dbReference type="Gene3D" id="3.30.1340.10">
    <property type="entry name" value="HPr-like"/>
    <property type="match status" value="1"/>
</dbReference>
<dbReference type="Pfam" id="PF05524">
    <property type="entry name" value="PEP-utilisers_N"/>
    <property type="match status" value="1"/>
</dbReference>
<dbReference type="InterPro" id="IPR039643">
    <property type="entry name" value="DhaM"/>
</dbReference>
<evidence type="ECO:0000256" key="1">
    <source>
        <dbReference type="ARBA" id="ARBA00001113"/>
    </source>
</evidence>
<accession>A0A1H9TMA2</accession>
<dbReference type="InterPro" id="IPR036637">
    <property type="entry name" value="Phosphohistidine_dom_sf"/>
</dbReference>
<evidence type="ECO:0000256" key="3">
    <source>
        <dbReference type="ARBA" id="ARBA00003681"/>
    </source>
</evidence>
<dbReference type="SUPFAM" id="SSF53062">
    <property type="entry name" value="PTS system fructose IIA component-like"/>
    <property type="match status" value="1"/>
</dbReference>
<dbReference type="PRINTS" id="PR00107">
    <property type="entry name" value="PHOSPHOCPHPR"/>
</dbReference>
<evidence type="ECO:0000256" key="5">
    <source>
        <dbReference type="ARBA" id="ARBA00012095"/>
    </source>
</evidence>
<evidence type="ECO:0000259" key="12">
    <source>
        <dbReference type="PROSITE" id="PS51350"/>
    </source>
</evidence>
<dbReference type="Proteomes" id="UP000198815">
    <property type="component" value="Unassembled WGS sequence"/>
</dbReference>
<dbReference type="GO" id="GO:0016020">
    <property type="term" value="C:membrane"/>
    <property type="evidence" value="ECO:0007669"/>
    <property type="project" value="InterPro"/>
</dbReference>
<dbReference type="InterPro" id="IPR004701">
    <property type="entry name" value="PTS_EIIA_man-typ"/>
</dbReference>
<keyword evidence="14" id="KW-1185">Reference proteome</keyword>
<evidence type="ECO:0000313" key="13">
    <source>
        <dbReference type="EMBL" id="SER98134.1"/>
    </source>
</evidence>
<comment type="subunit">
    <text evidence="8">Homodimer. The dihydroxyacetone kinase complex is composed of a homodimer of DhaM, a homodimer of DhaK and the subunit DhaL.</text>
</comment>
<evidence type="ECO:0000313" key="14">
    <source>
        <dbReference type="Proteomes" id="UP000198815"/>
    </source>
</evidence>
<dbReference type="GO" id="GO:0019563">
    <property type="term" value="P:glycerol catabolic process"/>
    <property type="evidence" value="ECO:0007669"/>
    <property type="project" value="InterPro"/>
</dbReference>
<dbReference type="InterPro" id="IPR001020">
    <property type="entry name" value="PTS_HPr_His_P_site"/>
</dbReference>
<name>A0A1H9TMA2_9ACTN</name>
<dbReference type="Pfam" id="PF03610">
    <property type="entry name" value="EIIA-man"/>
    <property type="match status" value="1"/>
</dbReference>
<dbReference type="STRING" id="64702.SAMN05443377_1254"/>
<sequence length="481" mass="49401">MIALLVVSHSHPLALAAVDLASQMVAPQSRPPVKVAAGLDETTVGTDATAVAAALEELSEAQGILVLVDLGSAILSAEMALEFVDSELAAKVRISSAPLVEGLIAAVVTASSGAGLDEVDREARMALQAKAQQLDGAGEPDGQAGEPDGQAGEAPRPGQGSAEPLAADEQWDVVLDNPHGLHARPAAALVSALRGFDAHVELSNVSTGAGAVDASSLSAVTGLQLREGQVMRVRATGPEAAGARAALEQLAADHFGDHIENPTTNEDTAAPTGPVRGPVRIVALDADISGYRPADAATEQRRLDEALAAVDEHLRAAAPGPMAAIFGAQAEMLADPVLARKTSRRIAAGDSALGAASAVLGEMATGFDKLTDPYLRERGQDVRSLRRLLVLALTGADWSDGREVEPGIWVLPELDAITAATADMERCLGMITTTGGRTGHGAMIARSRGIPLVLGVPDASMLADGELVEIDPSANSFRRVR</sequence>
<reference evidence="13 14" key="1">
    <citation type="submission" date="2016-10" db="EMBL/GenBank/DDBJ databases">
        <authorList>
            <person name="de Groot N.N."/>
        </authorList>
    </citation>
    <scope>NUCLEOTIDE SEQUENCE [LARGE SCALE GENOMIC DNA]</scope>
    <source>
        <strain evidence="13 14">DSM 16859</strain>
    </source>
</reference>
<dbReference type="CDD" id="cd00367">
    <property type="entry name" value="PTS-HPr_like"/>
    <property type="match status" value="1"/>
</dbReference>
<feature type="chain" id="PRO_5011542929" description="Phosphocarrier protein HPr" evidence="10">
    <location>
        <begin position="17"/>
        <end position="481"/>
    </location>
</feature>